<accession>A0ABS7ZMA2</accession>
<evidence type="ECO:0000259" key="1">
    <source>
        <dbReference type="Pfam" id="PF09359"/>
    </source>
</evidence>
<evidence type="ECO:0000313" key="2">
    <source>
        <dbReference type="EMBL" id="MCA6062847.1"/>
    </source>
</evidence>
<dbReference type="Pfam" id="PF09359">
    <property type="entry name" value="VTC"/>
    <property type="match status" value="2"/>
</dbReference>
<comment type="caution">
    <text evidence="2">The sequence shown here is derived from an EMBL/GenBank/DDBJ whole genome shotgun (WGS) entry which is preliminary data.</text>
</comment>
<keyword evidence="3" id="KW-1185">Reference proteome</keyword>
<feature type="domain" description="VTC" evidence="1">
    <location>
        <begin position="37"/>
        <end position="132"/>
    </location>
</feature>
<sequence>MTENRLTNTLEDQYFRQCFATLNTHTLEQQQRAELLNRVDEKYLIRLADLPHILRRCAEEYSVLSLDGDTAPLYRTCYYDTRDMSCFLAHHNGVLPRFKIRTREYCNSHSCFLEIKTKTNKERTIKERTPVPSCDPDELRKNLLLPGEFSAMLEVTYKRTTLLHGRDEERVTFDHNLSFCNIATKCTAATSGTLIVEVKNSSKAGQSIMCRALRQAGYRPVNFSKYCNGCLLTNVSGSKHNRFKSQLAALHRTSPIYTGVAL</sequence>
<evidence type="ECO:0000313" key="3">
    <source>
        <dbReference type="Proteomes" id="UP000714380"/>
    </source>
</evidence>
<proteinExistence type="predicted"/>
<gene>
    <name evidence="2" type="ORF">I9W95_04415</name>
</gene>
<feature type="domain" description="VTC" evidence="1">
    <location>
        <begin position="150"/>
        <end position="232"/>
    </location>
</feature>
<dbReference type="EMBL" id="JAEDAH010000020">
    <property type="protein sequence ID" value="MCA6062847.1"/>
    <property type="molecule type" value="Genomic_DNA"/>
</dbReference>
<protein>
    <submittedName>
        <fullName evidence="2">Polyphosphate polymerase domain-containing protein</fullName>
    </submittedName>
</protein>
<dbReference type="InterPro" id="IPR018966">
    <property type="entry name" value="VTC_domain"/>
</dbReference>
<dbReference type="CDD" id="cd07750">
    <property type="entry name" value="PolyPPase_VTC_like"/>
    <property type="match status" value="1"/>
</dbReference>
<dbReference type="InterPro" id="IPR042267">
    <property type="entry name" value="VTC_sf"/>
</dbReference>
<dbReference type="RefSeq" id="WP_225672261.1">
    <property type="nucleotide sequence ID" value="NZ_JAEDAH010000020.1"/>
</dbReference>
<dbReference type="Gene3D" id="3.20.100.30">
    <property type="entry name" value="VTC, catalytic tunnel domain"/>
    <property type="match status" value="1"/>
</dbReference>
<dbReference type="Proteomes" id="UP000714380">
    <property type="component" value="Unassembled WGS sequence"/>
</dbReference>
<name>A0ABS7ZMA2_9GAMM</name>
<organism evidence="2 3">
    <name type="scientific">Thalassolituus marinus</name>
    <dbReference type="NCBI Taxonomy" id="671053"/>
    <lineage>
        <taxon>Bacteria</taxon>
        <taxon>Pseudomonadati</taxon>
        <taxon>Pseudomonadota</taxon>
        <taxon>Gammaproteobacteria</taxon>
        <taxon>Oceanospirillales</taxon>
        <taxon>Oceanospirillaceae</taxon>
        <taxon>Thalassolituus</taxon>
    </lineage>
</organism>
<reference evidence="2 3" key="1">
    <citation type="submission" date="2020-12" db="EMBL/GenBank/DDBJ databases">
        <title>Novel Thalassolituus-related marine hydrocarbonoclastic bacteria mediated algae-derived hydrocarbons mineralization in twilight zone of the northern South China Sea.</title>
        <authorList>
            <person name="Dong C."/>
        </authorList>
    </citation>
    <scope>NUCLEOTIDE SEQUENCE [LARGE SCALE GENOMIC DNA]</scope>
    <source>
        <strain evidence="2 3">IMCC1826</strain>
    </source>
</reference>